<proteinExistence type="predicted"/>
<reference evidence="3" key="1">
    <citation type="journal article" date="2019" name="Int. J. Syst. Evol. Microbiol.">
        <title>The Global Catalogue of Microorganisms (GCM) 10K type strain sequencing project: providing services to taxonomists for standard genome sequencing and annotation.</title>
        <authorList>
            <consortium name="The Broad Institute Genomics Platform"/>
            <consortium name="The Broad Institute Genome Sequencing Center for Infectious Disease"/>
            <person name="Wu L."/>
            <person name="Ma J."/>
        </authorList>
    </citation>
    <scope>NUCLEOTIDE SEQUENCE [LARGE SCALE GENOMIC DNA]</scope>
    <source>
        <strain evidence="3">NBRC 101365</strain>
    </source>
</reference>
<evidence type="ECO:0000313" key="3">
    <source>
        <dbReference type="Proteomes" id="UP001156882"/>
    </source>
</evidence>
<feature type="region of interest" description="Disordered" evidence="1">
    <location>
        <begin position="79"/>
        <end position="110"/>
    </location>
</feature>
<name>A0ABQ6CMC6_9HYPH</name>
<comment type="caution">
    <text evidence="2">The sequence shown here is derived from an EMBL/GenBank/DDBJ whole genome shotgun (WGS) entry which is preliminary data.</text>
</comment>
<gene>
    <name evidence="2" type="ORF">GCM10007874_45290</name>
</gene>
<feature type="compositionally biased region" description="Pro residues" evidence="1">
    <location>
        <begin position="88"/>
        <end position="98"/>
    </location>
</feature>
<accession>A0ABQ6CMC6</accession>
<dbReference type="RefSeq" id="WP_284314546.1">
    <property type="nucleotide sequence ID" value="NZ_BSPC01000051.1"/>
</dbReference>
<evidence type="ECO:0000256" key="1">
    <source>
        <dbReference type="SAM" id="MobiDB-lite"/>
    </source>
</evidence>
<keyword evidence="3" id="KW-1185">Reference proteome</keyword>
<evidence type="ECO:0000313" key="2">
    <source>
        <dbReference type="EMBL" id="GLS21512.1"/>
    </source>
</evidence>
<dbReference type="Proteomes" id="UP001156882">
    <property type="component" value="Unassembled WGS sequence"/>
</dbReference>
<protein>
    <submittedName>
        <fullName evidence="2">Uncharacterized protein</fullName>
    </submittedName>
</protein>
<organism evidence="2 3">
    <name type="scientific">Labrys miyagiensis</name>
    <dbReference type="NCBI Taxonomy" id="346912"/>
    <lineage>
        <taxon>Bacteria</taxon>
        <taxon>Pseudomonadati</taxon>
        <taxon>Pseudomonadota</taxon>
        <taxon>Alphaproteobacteria</taxon>
        <taxon>Hyphomicrobiales</taxon>
        <taxon>Xanthobacteraceae</taxon>
        <taxon>Labrys</taxon>
    </lineage>
</organism>
<dbReference type="EMBL" id="BSPC01000051">
    <property type="protein sequence ID" value="GLS21512.1"/>
    <property type="molecule type" value="Genomic_DNA"/>
</dbReference>
<sequence>MTSVEDFNLRLSATKDTLVGLQKSDPALAPLQEDELRSRVQSLVSFLAGIEPGGALPPWFVEVTASAEDYLMDCLRSSMVGGGQAPRTSPPPPDTPIEPRPRPWWRFWGQ</sequence>